<evidence type="ECO:0000259" key="5">
    <source>
        <dbReference type="PROSITE" id="PS50931"/>
    </source>
</evidence>
<dbReference type="GO" id="GO:0043565">
    <property type="term" value="F:sequence-specific DNA binding"/>
    <property type="evidence" value="ECO:0007669"/>
    <property type="project" value="TreeGrafter"/>
</dbReference>
<evidence type="ECO:0000256" key="2">
    <source>
        <dbReference type="ARBA" id="ARBA00023015"/>
    </source>
</evidence>
<reference evidence="6" key="2">
    <citation type="submission" date="2020-09" db="EMBL/GenBank/DDBJ databases">
        <authorList>
            <person name="Sun Q."/>
            <person name="Sedlacek I."/>
        </authorList>
    </citation>
    <scope>NUCLEOTIDE SEQUENCE</scope>
    <source>
        <strain evidence="6">CCM 7086</strain>
    </source>
</reference>
<keyword evidence="7" id="KW-1185">Reference proteome</keyword>
<keyword evidence="4" id="KW-0804">Transcription</keyword>
<dbReference type="EMBL" id="BMCG01000003">
    <property type="protein sequence ID" value="GGC07057.1"/>
    <property type="molecule type" value="Genomic_DNA"/>
</dbReference>
<dbReference type="CDD" id="cd08474">
    <property type="entry name" value="PBP2_CrgA_like_5"/>
    <property type="match status" value="1"/>
</dbReference>
<evidence type="ECO:0000256" key="4">
    <source>
        <dbReference type="ARBA" id="ARBA00023163"/>
    </source>
</evidence>
<dbReference type="PRINTS" id="PR00039">
    <property type="entry name" value="HTHLYSR"/>
</dbReference>
<comment type="similarity">
    <text evidence="1">Belongs to the LysR transcriptional regulatory family.</text>
</comment>
<dbReference type="SUPFAM" id="SSF46785">
    <property type="entry name" value="Winged helix' DNA-binding domain"/>
    <property type="match status" value="1"/>
</dbReference>
<reference evidence="6" key="1">
    <citation type="journal article" date="2014" name="Int. J. Syst. Evol. Microbiol.">
        <title>Complete genome sequence of Corynebacterium casei LMG S-19264T (=DSM 44701T), isolated from a smear-ripened cheese.</title>
        <authorList>
            <consortium name="US DOE Joint Genome Institute (JGI-PGF)"/>
            <person name="Walter F."/>
            <person name="Albersmeier A."/>
            <person name="Kalinowski J."/>
            <person name="Ruckert C."/>
        </authorList>
    </citation>
    <scope>NUCLEOTIDE SEQUENCE</scope>
    <source>
        <strain evidence="6">CCM 7086</strain>
    </source>
</reference>
<keyword evidence="3" id="KW-0238">DNA-binding</keyword>
<dbReference type="Pfam" id="PF03466">
    <property type="entry name" value="LysR_substrate"/>
    <property type="match status" value="1"/>
</dbReference>
<dbReference type="Pfam" id="PF00126">
    <property type="entry name" value="HTH_1"/>
    <property type="match status" value="1"/>
</dbReference>
<dbReference type="Gene3D" id="3.40.190.290">
    <property type="match status" value="1"/>
</dbReference>
<dbReference type="InterPro" id="IPR000847">
    <property type="entry name" value="LysR_HTH_N"/>
</dbReference>
<dbReference type="PROSITE" id="PS50931">
    <property type="entry name" value="HTH_LYSR"/>
    <property type="match status" value="1"/>
</dbReference>
<proteinExistence type="inferred from homology"/>
<dbReference type="FunFam" id="1.10.10.10:FF:000001">
    <property type="entry name" value="LysR family transcriptional regulator"/>
    <property type="match status" value="1"/>
</dbReference>
<evidence type="ECO:0000256" key="1">
    <source>
        <dbReference type="ARBA" id="ARBA00009437"/>
    </source>
</evidence>
<evidence type="ECO:0000313" key="7">
    <source>
        <dbReference type="Proteomes" id="UP000620266"/>
    </source>
</evidence>
<organism evidence="6 7">
    <name type="scientific">Oxalicibacterium flavum</name>
    <dbReference type="NCBI Taxonomy" id="179467"/>
    <lineage>
        <taxon>Bacteria</taxon>
        <taxon>Pseudomonadati</taxon>
        <taxon>Pseudomonadota</taxon>
        <taxon>Betaproteobacteria</taxon>
        <taxon>Burkholderiales</taxon>
        <taxon>Oxalobacteraceae</taxon>
        <taxon>Oxalicibacterium</taxon>
    </lineage>
</organism>
<dbReference type="PANTHER" id="PTHR30537">
    <property type="entry name" value="HTH-TYPE TRANSCRIPTIONAL REGULATOR"/>
    <property type="match status" value="1"/>
</dbReference>
<protein>
    <submittedName>
        <fullName evidence="6">LysR family transcriptional regulator</fullName>
    </submittedName>
</protein>
<feature type="domain" description="HTH lysR-type" evidence="5">
    <location>
        <begin position="4"/>
        <end position="61"/>
    </location>
</feature>
<dbReference type="PANTHER" id="PTHR30537:SF1">
    <property type="entry name" value="HTH-TYPE TRANSCRIPTIONAL REGULATOR PGRR"/>
    <property type="match status" value="1"/>
</dbReference>
<dbReference type="InterPro" id="IPR036388">
    <property type="entry name" value="WH-like_DNA-bd_sf"/>
</dbReference>
<evidence type="ECO:0000313" key="6">
    <source>
        <dbReference type="EMBL" id="GGC07057.1"/>
    </source>
</evidence>
<dbReference type="RefSeq" id="WP_188395644.1">
    <property type="nucleotide sequence ID" value="NZ_BMCG01000003.1"/>
</dbReference>
<dbReference type="Proteomes" id="UP000620266">
    <property type="component" value="Unassembled WGS sequence"/>
</dbReference>
<dbReference type="GO" id="GO:0006351">
    <property type="term" value="P:DNA-templated transcription"/>
    <property type="evidence" value="ECO:0007669"/>
    <property type="project" value="TreeGrafter"/>
</dbReference>
<dbReference type="InterPro" id="IPR005119">
    <property type="entry name" value="LysR_subst-bd"/>
</dbReference>
<comment type="caution">
    <text evidence="6">The sequence shown here is derived from an EMBL/GenBank/DDBJ whole genome shotgun (WGS) entry which is preliminary data.</text>
</comment>
<dbReference type="AlphaFoldDB" id="A0A8J2ULJ4"/>
<sequence>MKRDELNDLAAFAAVADEGSFTRAAARLGMSQSALSHAIKALERRIGLPLLTRTTRSVSTTEAGERLLHTLRPALNDIAAELANLSDLREKPRGLVRITSDQIAARWLLQPALAPFLQRYPDVAVEIDVNDGFTDIVASRFDAGVRLGELVERDMISVRISPDVKVAIVASPAYLAAHPAPRTVQDLKQHRCLNYRLASAGGLYAWEFTKGGRMVDVRVEGPVIINDWTLALAAVLDGLGIGYCFEHQVGEHIAAGRLVRLLEDWSPVFHGYHLYFPDRRRTPALGALIEALRYDTSDANGSPPHRQPRRDPR</sequence>
<evidence type="ECO:0000256" key="3">
    <source>
        <dbReference type="ARBA" id="ARBA00023125"/>
    </source>
</evidence>
<dbReference type="GO" id="GO:0003700">
    <property type="term" value="F:DNA-binding transcription factor activity"/>
    <property type="evidence" value="ECO:0007669"/>
    <property type="project" value="InterPro"/>
</dbReference>
<dbReference type="InterPro" id="IPR058163">
    <property type="entry name" value="LysR-type_TF_proteobact-type"/>
</dbReference>
<dbReference type="SUPFAM" id="SSF53850">
    <property type="entry name" value="Periplasmic binding protein-like II"/>
    <property type="match status" value="1"/>
</dbReference>
<name>A0A8J2ULJ4_9BURK</name>
<accession>A0A8J2ULJ4</accession>
<dbReference type="Gene3D" id="1.10.10.10">
    <property type="entry name" value="Winged helix-like DNA-binding domain superfamily/Winged helix DNA-binding domain"/>
    <property type="match status" value="1"/>
</dbReference>
<keyword evidence="2" id="KW-0805">Transcription regulation</keyword>
<gene>
    <name evidence="6" type="ORF">GCM10007205_15380</name>
</gene>
<dbReference type="InterPro" id="IPR036390">
    <property type="entry name" value="WH_DNA-bd_sf"/>
</dbReference>